<keyword evidence="9" id="KW-0511">Multifunctional enzyme</keyword>
<accession>A0AAU8M022</accession>
<evidence type="ECO:0000256" key="6">
    <source>
        <dbReference type="ARBA" id="ARBA00022676"/>
    </source>
</evidence>
<dbReference type="InterPro" id="IPR050396">
    <property type="entry name" value="Glycosyltr_51/Transpeptidase"/>
</dbReference>
<keyword evidence="12" id="KW-0472">Membrane</keyword>
<evidence type="ECO:0000259" key="13">
    <source>
        <dbReference type="Pfam" id="PF00905"/>
    </source>
</evidence>
<dbReference type="InterPro" id="IPR023346">
    <property type="entry name" value="Lysozyme-like_dom_sf"/>
</dbReference>
<dbReference type="PANTHER" id="PTHR32282:SF15">
    <property type="entry name" value="PENICILLIN-BINDING PROTEIN 1C"/>
    <property type="match status" value="1"/>
</dbReference>
<dbReference type="Gene3D" id="3.40.710.10">
    <property type="entry name" value="DD-peptidase/beta-lactamase superfamily"/>
    <property type="match status" value="1"/>
</dbReference>
<dbReference type="GO" id="GO:0006508">
    <property type="term" value="P:proteolysis"/>
    <property type="evidence" value="ECO:0007669"/>
    <property type="project" value="UniProtKB-KW"/>
</dbReference>
<proteinExistence type="inferred from homology"/>
<comment type="similarity">
    <text evidence="3">In the N-terminal section; belongs to the glycosyltransferase 51 family.</text>
</comment>
<organism evidence="16">
    <name type="scientific">Candidatus Electrothrix aestuarii</name>
    <dbReference type="NCBI Taxonomy" id="3062594"/>
    <lineage>
        <taxon>Bacteria</taxon>
        <taxon>Pseudomonadati</taxon>
        <taxon>Thermodesulfobacteriota</taxon>
        <taxon>Desulfobulbia</taxon>
        <taxon>Desulfobulbales</taxon>
        <taxon>Desulfobulbaceae</taxon>
        <taxon>Candidatus Electrothrix</taxon>
    </lineage>
</organism>
<keyword evidence="7" id="KW-0808">Transferase</keyword>
<gene>
    <name evidence="16" type="primary">pbpC</name>
    <name evidence="16" type="ORF">Q3M24_07045</name>
</gene>
<evidence type="ECO:0000256" key="1">
    <source>
        <dbReference type="ARBA" id="ARBA00004752"/>
    </source>
</evidence>
<evidence type="ECO:0000256" key="8">
    <source>
        <dbReference type="ARBA" id="ARBA00022801"/>
    </source>
</evidence>
<feature type="transmembrane region" description="Helical" evidence="12">
    <location>
        <begin position="16"/>
        <end position="39"/>
    </location>
</feature>
<evidence type="ECO:0000256" key="4">
    <source>
        <dbReference type="ARBA" id="ARBA00022645"/>
    </source>
</evidence>
<dbReference type="GO" id="GO:0009252">
    <property type="term" value="P:peptidoglycan biosynthetic process"/>
    <property type="evidence" value="ECO:0007669"/>
    <property type="project" value="InterPro"/>
</dbReference>
<dbReference type="InterPro" id="IPR001264">
    <property type="entry name" value="Glyco_trans_51"/>
</dbReference>
<keyword evidence="12" id="KW-0812">Transmembrane</keyword>
<feature type="domain" description="Penicillin-binding C-terminal" evidence="15">
    <location>
        <begin position="626"/>
        <end position="705"/>
    </location>
</feature>
<evidence type="ECO:0000256" key="2">
    <source>
        <dbReference type="ARBA" id="ARBA00007090"/>
    </source>
</evidence>
<dbReference type="InterPro" id="IPR036950">
    <property type="entry name" value="PBP_transglycosylase"/>
</dbReference>
<dbReference type="GO" id="GO:0030288">
    <property type="term" value="C:outer membrane-bounded periplasmic space"/>
    <property type="evidence" value="ECO:0007669"/>
    <property type="project" value="TreeGrafter"/>
</dbReference>
<evidence type="ECO:0000256" key="10">
    <source>
        <dbReference type="ARBA" id="ARBA00044770"/>
    </source>
</evidence>
<dbReference type="SUPFAM" id="SSF56601">
    <property type="entry name" value="beta-lactamase/transpeptidase-like"/>
    <property type="match status" value="1"/>
</dbReference>
<dbReference type="Gene3D" id="1.10.3810.10">
    <property type="entry name" value="Biosynthetic peptidoglycan transglycosylase-like"/>
    <property type="match status" value="1"/>
</dbReference>
<evidence type="ECO:0000259" key="14">
    <source>
        <dbReference type="Pfam" id="PF00912"/>
    </source>
</evidence>
<keyword evidence="12" id="KW-1133">Transmembrane helix</keyword>
<evidence type="ECO:0000259" key="15">
    <source>
        <dbReference type="Pfam" id="PF06832"/>
    </source>
</evidence>
<dbReference type="InterPro" id="IPR011815">
    <property type="entry name" value="PBP_1c"/>
</dbReference>
<comment type="pathway">
    <text evidence="1">Cell wall biogenesis; peptidoglycan biosynthesis.</text>
</comment>
<comment type="similarity">
    <text evidence="2">In the C-terminal section; belongs to the transpeptidase family.</text>
</comment>
<dbReference type="InterPro" id="IPR001460">
    <property type="entry name" value="PCN-bd_Tpept"/>
</dbReference>
<feature type="domain" description="Glycosyl transferase family 51" evidence="14">
    <location>
        <begin position="87"/>
        <end position="242"/>
    </location>
</feature>
<evidence type="ECO:0000256" key="9">
    <source>
        <dbReference type="ARBA" id="ARBA00023268"/>
    </source>
</evidence>
<evidence type="ECO:0000256" key="5">
    <source>
        <dbReference type="ARBA" id="ARBA00022670"/>
    </source>
</evidence>
<dbReference type="AlphaFoldDB" id="A0AAU8M022"/>
<evidence type="ECO:0000256" key="3">
    <source>
        <dbReference type="ARBA" id="ARBA00007739"/>
    </source>
</evidence>
<dbReference type="GO" id="GO:0008955">
    <property type="term" value="F:peptidoglycan glycosyltransferase activity"/>
    <property type="evidence" value="ECO:0007669"/>
    <property type="project" value="UniProtKB-EC"/>
</dbReference>
<reference evidence="16" key="2">
    <citation type="submission" date="2024-06" db="EMBL/GenBank/DDBJ databases">
        <authorList>
            <person name="Plum-Jensen L.E."/>
            <person name="Schramm A."/>
            <person name="Marshall I.P.G."/>
        </authorList>
    </citation>
    <scope>NUCLEOTIDE SEQUENCE</scope>
    <source>
        <strain evidence="16">Rat1</strain>
    </source>
</reference>
<dbReference type="EC" id="2.4.99.28" evidence="10"/>
<evidence type="ECO:0000256" key="7">
    <source>
        <dbReference type="ARBA" id="ARBA00022679"/>
    </source>
</evidence>
<evidence type="ECO:0000256" key="12">
    <source>
        <dbReference type="SAM" id="Phobius"/>
    </source>
</evidence>
<name>A0AAU8M022_9BACT</name>
<dbReference type="InterPro" id="IPR012338">
    <property type="entry name" value="Beta-lactam/transpept-like"/>
</dbReference>
<keyword evidence="8" id="KW-0378">Hydrolase</keyword>
<dbReference type="SUPFAM" id="SSF53955">
    <property type="entry name" value="Lysozyme-like"/>
    <property type="match status" value="1"/>
</dbReference>
<dbReference type="Pfam" id="PF00905">
    <property type="entry name" value="Transpeptidase"/>
    <property type="match status" value="1"/>
</dbReference>
<dbReference type="Pfam" id="PF06832">
    <property type="entry name" value="BiPBP_C"/>
    <property type="match status" value="1"/>
</dbReference>
<comment type="catalytic activity">
    <reaction evidence="11">
        <text>[GlcNAc-(1-&gt;4)-Mur2Ac(oyl-L-Ala-gamma-D-Glu-L-Lys-D-Ala-D-Ala)](n)-di-trans,octa-cis-undecaprenyl diphosphate + beta-D-GlcNAc-(1-&gt;4)-Mur2Ac(oyl-L-Ala-gamma-D-Glu-L-Lys-D-Ala-D-Ala)-di-trans,octa-cis-undecaprenyl diphosphate = [GlcNAc-(1-&gt;4)-Mur2Ac(oyl-L-Ala-gamma-D-Glu-L-Lys-D-Ala-D-Ala)](n+1)-di-trans,octa-cis-undecaprenyl diphosphate + di-trans,octa-cis-undecaprenyl diphosphate + H(+)</text>
        <dbReference type="Rhea" id="RHEA:23708"/>
        <dbReference type="Rhea" id="RHEA-COMP:9602"/>
        <dbReference type="Rhea" id="RHEA-COMP:9603"/>
        <dbReference type="ChEBI" id="CHEBI:15378"/>
        <dbReference type="ChEBI" id="CHEBI:58405"/>
        <dbReference type="ChEBI" id="CHEBI:60033"/>
        <dbReference type="ChEBI" id="CHEBI:78435"/>
        <dbReference type="EC" id="2.4.99.28"/>
    </reaction>
</comment>
<dbReference type="GO" id="GO:0008658">
    <property type="term" value="F:penicillin binding"/>
    <property type="evidence" value="ECO:0007669"/>
    <property type="project" value="InterPro"/>
</dbReference>
<keyword evidence="5" id="KW-0645">Protease</keyword>
<dbReference type="GO" id="GO:0004180">
    <property type="term" value="F:carboxypeptidase activity"/>
    <property type="evidence" value="ECO:0007669"/>
    <property type="project" value="UniProtKB-KW"/>
</dbReference>
<sequence length="715" mass="79687">MRYNVRLWPSLFSQKCFFITLSLLCFITASTFLLLFLFLPSPLPEAFPPPCSTKVVDRDGRLLRLFTTKDGYWRLPAHLDNTDGHTAVDPQFIRLLLACEDKRFWSHHGVDPLAMSRALLQFISQGRVISGASTITMQTVRLLRPHPRSLWWKLLEMFQALRLEQQLSKKEILATYLTLTPYGGNIEGIEAACRFYFQKNATRITPSEAALLISLPQSPERRRPDRRHEQAVAARNRFLHRLYDEGLLTAEQVKLGLEQPIPHKRSPTPFLAPHLSQRLARSTGREEIRTSLVRPLQEQLESIAGQVQDRLGADGKKTLAILVVANQGRRVLAYIGSGDFWSNGIDLTRARRSPGSALKPFIYGLAFEQGFLHPETRILDRPTRFGGYGPGNFDGRFRGWISVREALQRSLNLPAVQVLERVGPQRLLSRFAGLGLAVDQDKPPGLSLALGGTAASLEELTGLYAALADRGQFKPLSYNPNTPVPSGQKMLSRAATWYVDDILRTRPPRSGLAPKGVQGSRIRYKTGTSYGYRDAWALGYTPGGHTVGVWIGRPDWGYGKETTGANSAVPVLFRVFAALNTMQEPQGKQAEVAQVSNRIPAEVLLVRHNQLPVHLQWFSRTAGTGQGANKPRIYFPVDGSTMQLEQEPLLALKAQGGIPPFHWLVNGRPLGREHREAITSYTPEGPGLTRITLVDSRGKRDTVSVWLAEGEAAGR</sequence>
<evidence type="ECO:0000313" key="16">
    <source>
        <dbReference type="EMBL" id="XCN74496.1"/>
    </source>
</evidence>
<feature type="domain" description="Penicillin-binding protein transpeptidase" evidence="13">
    <location>
        <begin position="321"/>
        <end position="542"/>
    </location>
</feature>
<dbReference type="InterPro" id="IPR009647">
    <property type="entry name" value="PBP_C"/>
</dbReference>
<keyword evidence="4" id="KW-0121">Carboxypeptidase</keyword>
<dbReference type="NCBIfam" id="TIGR02073">
    <property type="entry name" value="PBP_1c"/>
    <property type="match status" value="1"/>
</dbReference>
<reference evidence="16" key="1">
    <citation type="journal article" date="2024" name="Syst. Appl. Microbiol.">
        <title>First single-strain enrichments of Electrothrix cable bacteria, description of E. aestuarii sp. nov. and E. rattekaaiensis sp. nov., and proposal of a cable bacteria taxonomy following the rules of the SeqCode.</title>
        <authorList>
            <person name="Plum-Jensen L.E."/>
            <person name="Schramm A."/>
            <person name="Marshall I.P.G."/>
        </authorList>
    </citation>
    <scope>NUCLEOTIDE SEQUENCE</scope>
    <source>
        <strain evidence="16">Rat1</strain>
    </source>
</reference>
<dbReference type="PANTHER" id="PTHR32282">
    <property type="entry name" value="BINDING PROTEIN TRANSPEPTIDASE, PUTATIVE-RELATED"/>
    <property type="match status" value="1"/>
</dbReference>
<evidence type="ECO:0000256" key="11">
    <source>
        <dbReference type="ARBA" id="ARBA00049902"/>
    </source>
</evidence>
<dbReference type="EMBL" id="CP159373">
    <property type="protein sequence ID" value="XCN74496.1"/>
    <property type="molecule type" value="Genomic_DNA"/>
</dbReference>
<keyword evidence="6" id="KW-0328">Glycosyltransferase</keyword>
<protein>
    <recommendedName>
        <fullName evidence="10">peptidoglycan glycosyltransferase</fullName>
        <ecNumber evidence="10">2.4.99.28</ecNumber>
    </recommendedName>
</protein>
<dbReference type="KEGG" id="eaj:Q3M24_07045"/>
<dbReference type="Pfam" id="PF00912">
    <property type="entry name" value="Transgly"/>
    <property type="match status" value="1"/>
</dbReference>